<gene>
    <name evidence="1" type="ORF">B0T21DRAFT_348809</name>
</gene>
<accession>A0AA40EHZ8</accession>
<evidence type="ECO:0000313" key="1">
    <source>
        <dbReference type="EMBL" id="KAK0736788.1"/>
    </source>
</evidence>
<dbReference type="AlphaFoldDB" id="A0AA40EHZ8"/>
<keyword evidence="2" id="KW-1185">Reference proteome</keyword>
<dbReference type="EMBL" id="JAUKTV010000006">
    <property type="protein sequence ID" value="KAK0736788.1"/>
    <property type="molecule type" value="Genomic_DNA"/>
</dbReference>
<organism evidence="1 2">
    <name type="scientific">Apiosordaria backusii</name>
    <dbReference type="NCBI Taxonomy" id="314023"/>
    <lineage>
        <taxon>Eukaryota</taxon>
        <taxon>Fungi</taxon>
        <taxon>Dikarya</taxon>
        <taxon>Ascomycota</taxon>
        <taxon>Pezizomycotina</taxon>
        <taxon>Sordariomycetes</taxon>
        <taxon>Sordariomycetidae</taxon>
        <taxon>Sordariales</taxon>
        <taxon>Lasiosphaeriaceae</taxon>
        <taxon>Apiosordaria</taxon>
    </lineage>
</organism>
<evidence type="ECO:0000313" key="2">
    <source>
        <dbReference type="Proteomes" id="UP001172159"/>
    </source>
</evidence>
<comment type="caution">
    <text evidence="1">The sequence shown here is derived from an EMBL/GenBank/DDBJ whole genome shotgun (WGS) entry which is preliminary data.</text>
</comment>
<name>A0AA40EHZ8_9PEZI</name>
<protein>
    <submittedName>
        <fullName evidence="1">Uncharacterized protein</fullName>
    </submittedName>
</protein>
<dbReference type="Proteomes" id="UP001172159">
    <property type="component" value="Unassembled WGS sequence"/>
</dbReference>
<reference evidence="1" key="1">
    <citation type="submission" date="2023-06" db="EMBL/GenBank/DDBJ databases">
        <title>Genome-scale phylogeny and comparative genomics of the fungal order Sordariales.</title>
        <authorList>
            <consortium name="Lawrence Berkeley National Laboratory"/>
            <person name="Hensen N."/>
            <person name="Bonometti L."/>
            <person name="Westerberg I."/>
            <person name="Brannstrom I.O."/>
            <person name="Guillou S."/>
            <person name="Cros-Aarteil S."/>
            <person name="Calhoun S."/>
            <person name="Haridas S."/>
            <person name="Kuo A."/>
            <person name="Mondo S."/>
            <person name="Pangilinan J."/>
            <person name="Riley R."/>
            <person name="Labutti K."/>
            <person name="Andreopoulos B."/>
            <person name="Lipzen A."/>
            <person name="Chen C."/>
            <person name="Yanf M."/>
            <person name="Daum C."/>
            <person name="Ng V."/>
            <person name="Clum A."/>
            <person name="Steindorff A."/>
            <person name="Ohm R."/>
            <person name="Martin F."/>
            <person name="Silar P."/>
            <person name="Natvig D."/>
            <person name="Lalanne C."/>
            <person name="Gautier V."/>
            <person name="Ament-Velasquez S.L."/>
            <person name="Kruys A."/>
            <person name="Hutchinson M.I."/>
            <person name="Powell A.J."/>
            <person name="Barry K."/>
            <person name="Miller A.N."/>
            <person name="Grigoriev I.V."/>
            <person name="Debuchy R."/>
            <person name="Gladieux P."/>
            <person name="Thoren M.H."/>
            <person name="Johannesson H."/>
        </authorList>
    </citation>
    <scope>NUCLEOTIDE SEQUENCE</scope>
    <source>
        <strain evidence="1">CBS 540.89</strain>
    </source>
</reference>
<proteinExistence type="predicted"/>
<sequence length="172" mass="19655">MSCIGVLLNLRLASLVNFFLNTRLLLSMWMAENPFELLYMEVGLLKVMQWIWIEQHNNRRKEQFTTLEVPPATLHSFLCIAHEYEVFHQHHQLLSYIHPFRFINAIYRPNINTSAKQRVAGCGVLLLTSQGHCWQASASDVQGRWLAWVDKGSAVKEYGPSGQANGGSGQRN</sequence>